<dbReference type="SUPFAM" id="SSF55008">
    <property type="entry name" value="HMA, heavy metal-associated domain"/>
    <property type="match status" value="1"/>
</dbReference>
<evidence type="ECO:0000256" key="8">
    <source>
        <dbReference type="RuleBase" id="RU362081"/>
    </source>
</evidence>
<dbReference type="SFLD" id="SFLDF00027">
    <property type="entry name" value="p-type_atpase"/>
    <property type="match status" value="1"/>
</dbReference>
<feature type="region of interest" description="Disordered" evidence="9">
    <location>
        <begin position="1"/>
        <end position="29"/>
    </location>
</feature>
<dbReference type="Pfam" id="PF00702">
    <property type="entry name" value="Hydrolase"/>
    <property type="match status" value="1"/>
</dbReference>
<evidence type="ECO:0000256" key="4">
    <source>
        <dbReference type="ARBA" id="ARBA00022723"/>
    </source>
</evidence>
<evidence type="ECO:0000256" key="1">
    <source>
        <dbReference type="ARBA" id="ARBA00004370"/>
    </source>
</evidence>
<evidence type="ECO:0000259" key="10">
    <source>
        <dbReference type="PROSITE" id="PS50846"/>
    </source>
</evidence>
<dbReference type="GO" id="GO:0016887">
    <property type="term" value="F:ATP hydrolysis activity"/>
    <property type="evidence" value="ECO:0007669"/>
    <property type="project" value="InterPro"/>
</dbReference>
<dbReference type="PRINTS" id="PR00119">
    <property type="entry name" value="CATATPASE"/>
</dbReference>
<feature type="transmembrane region" description="Helical" evidence="8">
    <location>
        <begin position="448"/>
        <end position="467"/>
    </location>
</feature>
<dbReference type="SUPFAM" id="SSF81665">
    <property type="entry name" value="Calcium ATPase, transmembrane domain M"/>
    <property type="match status" value="1"/>
</dbReference>
<dbReference type="InterPro" id="IPR023299">
    <property type="entry name" value="ATPase_P-typ_cyto_dom_N"/>
</dbReference>
<evidence type="ECO:0000256" key="7">
    <source>
        <dbReference type="ARBA" id="ARBA00023136"/>
    </source>
</evidence>
<dbReference type="InterPro" id="IPR023298">
    <property type="entry name" value="ATPase_P-typ_TM_dom_sf"/>
</dbReference>
<dbReference type="Pfam" id="PF00403">
    <property type="entry name" value="HMA"/>
    <property type="match status" value="1"/>
</dbReference>
<dbReference type="InterPro" id="IPR044492">
    <property type="entry name" value="P_typ_ATPase_HD_dom"/>
</dbReference>
<comment type="similarity">
    <text evidence="2 8">Belongs to the cation transport ATPase (P-type) (TC 3.A.3) family. Type IB subfamily.</text>
</comment>
<feature type="transmembrane region" description="Helical" evidence="8">
    <location>
        <begin position="233"/>
        <end position="251"/>
    </location>
</feature>
<dbReference type="Gene3D" id="2.70.150.10">
    <property type="entry name" value="Calcium-transporting ATPase, cytoplasmic transduction domain A"/>
    <property type="match status" value="1"/>
</dbReference>
<keyword evidence="5" id="KW-1278">Translocase</keyword>
<dbReference type="InterPro" id="IPR008250">
    <property type="entry name" value="ATPase_P-typ_transduc_dom_A_sf"/>
</dbReference>
<evidence type="ECO:0000256" key="2">
    <source>
        <dbReference type="ARBA" id="ARBA00006024"/>
    </source>
</evidence>
<protein>
    <submittedName>
        <fullName evidence="11">Putative copper-importing P-type ATPase A</fullName>
    </submittedName>
</protein>
<sequence>MVPDSATPDKSAPESKSDSRTPSKVSREAPCTHCDLPTPYVGENPPHPLFCCNGCRGAYELIQGWGLDSYYDLRDQANGERNRMPEATDKGRFDSFDDPEFLGLSTPKQQSDGLQSAQLAVHGLHCAACAWLIENAAQQTEGWNTARVHLGDHTLRVMFDPATCSLSGIARLLHRLGYELAPITKQPDAHFRKENRRLLTQIAIAGFCAANAMWIAVALYAGDASGVAAEHRLLLRLMGTGLGLIAVAVPGRTFFRGAFAALRTWTPHMDLPVALGLSVGTVTGTVNAISGRGDVYFDSLAVLVFFLLVGRWIQFHQQHRAAKAVDLLLRITPAHANRIAADNTTDWVLVDTLRPDDQIRVAAGESLPADGIIAAGNTTLDRSLLTGESQPVAAQTGDEVSAGTLNLSRSIDVTVRAVGSESRIGRVMQSVESAMAERTPIVQLADAIGGWFVVIVTLLAIAALVIWSGEGWGLAAGHATALLIVACPCALALATPLAIAVSLGRAAKRKILIRDGASLQLLASKGILWFDKTGTLTEGRSRAQVLYGPETALSDAAAVERDCSHPIASAIERECLLQGLTPPDDAELLVVETGGVQGVCEGRQIVVGNIPFLTSKGIVCSAEILAAVDASLQIAATPIVIAVDGVATTVLGLSDPLRQQAAETVATLQRRGWQVGILSGDHPAIVAAVAQQIGIPLELAHGGLLPADKLERVRQPQSMITVMIGDGANDAAALAAADVGIAVRGGAEVSLQAAPIFIASGRLTSIVELIRGSSATSKLIRTTFAVSLSYNLFAVGFALAGWISPLLAAVLMPLSSISVLSLTLAWPTFRSP</sequence>
<feature type="transmembrane region" description="Helical" evidence="8">
    <location>
        <begin position="479"/>
        <end position="504"/>
    </location>
</feature>
<dbReference type="GO" id="GO:0005886">
    <property type="term" value="C:plasma membrane"/>
    <property type="evidence" value="ECO:0007669"/>
    <property type="project" value="UniProtKB-SubCell"/>
</dbReference>
<dbReference type="InterPro" id="IPR027256">
    <property type="entry name" value="P-typ_ATPase_IB"/>
</dbReference>
<dbReference type="CDD" id="cd00371">
    <property type="entry name" value="HMA"/>
    <property type="match status" value="1"/>
</dbReference>
<dbReference type="SFLD" id="SFLDG00002">
    <property type="entry name" value="C1.7:_P-type_atpase_like"/>
    <property type="match status" value="1"/>
</dbReference>
<dbReference type="AlphaFoldDB" id="A0A517MF61"/>
<dbReference type="NCBIfam" id="TIGR01525">
    <property type="entry name" value="ATPase-IB_hvy"/>
    <property type="match status" value="1"/>
</dbReference>
<dbReference type="Gene3D" id="3.40.50.1000">
    <property type="entry name" value="HAD superfamily/HAD-like"/>
    <property type="match status" value="1"/>
</dbReference>
<dbReference type="EMBL" id="CP036262">
    <property type="protein sequence ID" value="QDS93523.1"/>
    <property type="molecule type" value="Genomic_DNA"/>
</dbReference>
<dbReference type="NCBIfam" id="TIGR01511">
    <property type="entry name" value="ATPase-IB1_Cu"/>
    <property type="match status" value="1"/>
</dbReference>
<dbReference type="PROSITE" id="PS50846">
    <property type="entry name" value="HMA_2"/>
    <property type="match status" value="1"/>
</dbReference>
<keyword evidence="8" id="KW-0067">ATP-binding</keyword>
<dbReference type="InterPro" id="IPR036163">
    <property type="entry name" value="HMA_dom_sf"/>
</dbReference>
<dbReference type="PROSITE" id="PS00154">
    <property type="entry name" value="ATPASE_E1_E2"/>
    <property type="match status" value="1"/>
</dbReference>
<keyword evidence="3 8" id="KW-0812">Transmembrane</keyword>
<evidence type="ECO:0000256" key="9">
    <source>
        <dbReference type="SAM" id="MobiDB-lite"/>
    </source>
</evidence>
<organism evidence="11 12">
    <name type="scientific">Roseimaritima multifibrata</name>
    <dbReference type="NCBI Taxonomy" id="1930274"/>
    <lineage>
        <taxon>Bacteria</taxon>
        <taxon>Pseudomonadati</taxon>
        <taxon>Planctomycetota</taxon>
        <taxon>Planctomycetia</taxon>
        <taxon>Pirellulales</taxon>
        <taxon>Pirellulaceae</taxon>
        <taxon>Roseimaritima</taxon>
    </lineage>
</organism>
<feature type="domain" description="HMA" evidence="10">
    <location>
        <begin position="115"/>
        <end position="181"/>
    </location>
</feature>
<feature type="compositionally biased region" description="Basic and acidic residues" evidence="9">
    <location>
        <begin position="11"/>
        <end position="27"/>
    </location>
</feature>
<keyword evidence="7 8" id="KW-0472">Membrane</keyword>
<dbReference type="Pfam" id="PF00122">
    <property type="entry name" value="E1-E2_ATPase"/>
    <property type="match status" value="1"/>
</dbReference>
<dbReference type="SUPFAM" id="SSF56784">
    <property type="entry name" value="HAD-like"/>
    <property type="match status" value="1"/>
</dbReference>
<dbReference type="InterPro" id="IPR059000">
    <property type="entry name" value="ATPase_P-type_domA"/>
</dbReference>
<evidence type="ECO:0000256" key="6">
    <source>
        <dbReference type="ARBA" id="ARBA00022989"/>
    </source>
</evidence>
<feature type="transmembrane region" description="Helical" evidence="8">
    <location>
        <begin position="806"/>
        <end position="826"/>
    </location>
</feature>
<feature type="transmembrane region" description="Helical" evidence="8">
    <location>
        <begin position="779"/>
        <end position="800"/>
    </location>
</feature>
<dbReference type="PANTHER" id="PTHR46594">
    <property type="entry name" value="P-TYPE CATION-TRANSPORTING ATPASE"/>
    <property type="match status" value="1"/>
</dbReference>
<dbReference type="GO" id="GO:0005524">
    <property type="term" value="F:ATP binding"/>
    <property type="evidence" value="ECO:0007669"/>
    <property type="project" value="UniProtKB-UniRule"/>
</dbReference>
<dbReference type="GO" id="GO:0030001">
    <property type="term" value="P:metal ion transport"/>
    <property type="evidence" value="ECO:0007669"/>
    <property type="project" value="UniProtKB-ARBA"/>
</dbReference>
<dbReference type="InterPro" id="IPR036412">
    <property type="entry name" value="HAD-like_sf"/>
</dbReference>
<keyword evidence="8" id="KW-0547">Nucleotide-binding</keyword>
<dbReference type="OrthoDB" id="211392at2"/>
<dbReference type="Gene3D" id="3.30.70.100">
    <property type="match status" value="1"/>
</dbReference>
<dbReference type="KEGG" id="rml:FF011L_22930"/>
<dbReference type="InterPro" id="IPR021993">
    <property type="entry name" value="ATPase-cat-bd"/>
</dbReference>
<evidence type="ECO:0000313" key="12">
    <source>
        <dbReference type="Proteomes" id="UP000320672"/>
    </source>
</evidence>
<reference evidence="11 12" key="1">
    <citation type="submission" date="2019-02" db="EMBL/GenBank/DDBJ databases">
        <title>Deep-cultivation of Planctomycetes and their phenomic and genomic characterization uncovers novel biology.</title>
        <authorList>
            <person name="Wiegand S."/>
            <person name="Jogler M."/>
            <person name="Boedeker C."/>
            <person name="Pinto D."/>
            <person name="Vollmers J."/>
            <person name="Rivas-Marin E."/>
            <person name="Kohn T."/>
            <person name="Peeters S.H."/>
            <person name="Heuer A."/>
            <person name="Rast P."/>
            <person name="Oberbeckmann S."/>
            <person name="Bunk B."/>
            <person name="Jeske O."/>
            <person name="Meyerdierks A."/>
            <person name="Storesund J.E."/>
            <person name="Kallscheuer N."/>
            <person name="Luecker S."/>
            <person name="Lage O.M."/>
            <person name="Pohl T."/>
            <person name="Merkel B.J."/>
            <person name="Hornburger P."/>
            <person name="Mueller R.-W."/>
            <person name="Bruemmer F."/>
            <person name="Labrenz M."/>
            <person name="Spormann A.M."/>
            <person name="Op den Camp H."/>
            <person name="Overmann J."/>
            <person name="Amann R."/>
            <person name="Jetten M.S.M."/>
            <person name="Mascher T."/>
            <person name="Medema M.H."/>
            <person name="Devos D.P."/>
            <person name="Kaster A.-K."/>
            <person name="Ovreas L."/>
            <person name="Rohde M."/>
            <person name="Galperin M.Y."/>
            <person name="Jogler C."/>
        </authorList>
    </citation>
    <scope>NUCLEOTIDE SEQUENCE [LARGE SCALE GENOMIC DNA]</scope>
    <source>
        <strain evidence="11 12">FF011L</strain>
    </source>
</reference>
<dbReference type="Gene3D" id="3.40.1110.10">
    <property type="entry name" value="Calcium-transporting ATPase, cytoplasmic domain N"/>
    <property type="match status" value="1"/>
</dbReference>
<dbReference type="InterPro" id="IPR018303">
    <property type="entry name" value="ATPase_P-typ_P_site"/>
</dbReference>
<feature type="transmembrane region" description="Helical" evidence="8">
    <location>
        <begin position="295"/>
        <end position="313"/>
    </location>
</feature>
<keyword evidence="4 8" id="KW-0479">Metal-binding</keyword>
<comment type="subcellular location">
    <subcellularLocation>
        <location evidence="8">Cell membrane</location>
    </subcellularLocation>
    <subcellularLocation>
        <location evidence="1">Membrane</location>
    </subcellularLocation>
</comment>
<keyword evidence="8" id="KW-1003">Cell membrane</keyword>
<dbReference type="GO" id="GO:0046872">
    <property type="term" value="F:metal ion binding"/>
    <property type="evidence" value="ECO:0007669"/>
    <property type="project" value="UniProtKB-KW"/>
</dbReference>
<dbReference type="InterPro" id="IPR006121">
    <property type="entry name" value="HMA_dom"/>
</dbReference>
<keyword evidence="12" id="KW-1185">Reference proteome</keyword>
<evidence type="ECO:0000256" key="3">
    <source>
        <dbReference type="ARBA" id="ARBA00022692"/>
    </source>
</evidence>
<dbReference type="SFLD" id="SFLDS00003">
    <property type="entry name" value="Haloacid_Dehalogenase"/>
    <property type="match status" value="1"/>
</dbReference>
<dbReference type="PANTHER" id="PTHR46594:SF4">
    <property type="entry name" value="P-TYPE CATION-TRANSPORTING ATPASE"/>
    <property type="match status" value="1"/>
</dbReference>
<feature type="transmembrane region" description="Helical" evidence="8">
    <location>
        <begin position="198"/>
        <end position="221"/>
    </location>
</feature>
<name>A0A517MF61_9BACT</name>
<proteinExistence type="inferred from homology"/>
<dbReference type="GO" id="GO:0019829">
    <property type="term" value="F:ATPase-coupled monoatomic cation transmembrane transporter activity"/>
    <property type="evidence" value="ECO:0007669"/>
    <property type="project" value="InterPro"/>
</dbReference>
<keyword evidence="6 8" id="KW-1133">Transmembrane helix</keyword>
<dbReference type="SUPFAM" id="SSF81653">
    <property type="entry name" value="Calcium ATPase, transduction domain A"/>
    <property type="match status" value="1"/>
</dbReference>
<dbReference type="Proteomes" id="UP000320672">
    <property type="component" value="Chromosome"/>
</dbReference>
<dbReference type="InterPro" id="IPR023214">
    <property type="entry name" value="HAD_sf"/>
</dbReference>
<gene>
    <name evidence="11" type="primary">copA</name>
    <name evidence="11" type="ORF">FF011L_22930</name>
</gene>
<evidence type="ECO:0000256" key="5">
    <source>
        <dbReference type="ARBA" id="ARBA00022967"/>
    </source>
</evidence>
<dbReference type="Pfam" id="PF12156">
    <property type="entry name" value="ATPase-cat_bd"/>
    <property type="match status" value="1"/>
</dbReference>
<accession>A0A517MF61</accession>
<dbReference type="InterPro" id="IPR001757">
    <property type="entry name" value="P_typ_ATPase"/>
</dbReference>
<evidence type="ECO:0000313" key="11">
    <source>
        <dbReference type="EMBL" id="QDS93523.1"/>
    </source>
</evidence>
<dbReference type="NCBIfam" id="TIGR01494">
    <property type="entry name" value="ATPase_P-type"/>
    <property type="match status" value="2"/>
</dbReference>